<sequence length="233" mass="24875">MALKLKITKEVFDKLSDAVKAEYFEKDGEYHLDVDGLEDTGALRRAKDHEVKQRKEVESKLRDAEEQIATLTSEVQGNAAKFDKELKKQLGEKDGQLTKANAFIQSTLVDSVATKIATEISTAPALLVPHIKARLTADLSGDAPATKVLGADGKPSETTIEQLTAEFVANKDFSAIIRGNKASGGGAPKTGASVNGGAGKFNNDSDKPADLSKLSPRDLAARIQAQKAEANNQ</sequence>
<accession>A0A2Z5H457</accession>
<keyword evidence="1" id="KW-0175">Coiled coil</keyword>
<evidence type="ECO:0000256" key="1">
    <source>
        <dbReference type="SAM" id="Coils"/>
    </source>
</evidence>
<feature type="compositionally biased region" description="Gly residues" evidence="2">
    <location>
        <begin position="182"/>
        <end position="199"/>
    </location>
</feature>
<name>A0A2Z5H457_9CAUD</name>
<reference evidence="4" key="1">
    <citation type="submission" date="2018-05" db="EMBL/GenBank/DDBJ databases">
        <title>Exploring Bacteriophages for Innovative Applications.</title>
        <authorList>
            <person name="Olsen N.S."/>
            <person name="Kot W."/>
            <person name="Hansen L.H."/>
        </authorList>
    </citation>
    <scope>NUCLEOTIDE SEQUENCE [LARGE SCALE GENOMIC DNA]</scope>
</reference>
<feature type="coiled-coil region" evidence="1">
    <location>
        <begin position="47"/>
        <end position="81"/>
    </location>
</feature>
<dbReference type="RefSeq" id="YP_010731743.1">
    <property type="nucleotide sequence ID" value="NC_072811.1"/>
</dbReference>
<evidence type="ECO:0000256" key="2">
    <source>
        <dbReference type="SAM" id="MobiDB-lite"/>
    </source>
</evidence>
<organism evidence="3 4">
    <name type="scientific">Escherichia phage Halfdan</name>
    <dbReference type="NCBI Taxonomy" id="2234092"/>
    <lineage>
        <taxon>Viruses</taxon>
        <taxon>Duplodnaviria</taxon>
        <taxon>Heunggongvirae</taxon>
        <taxon>Uroviricota</taxon>
        <taxon>Caudoviricetes</taxon>
        <taxon>Halfdanvirus</taxon>
        <taxon>Halfdanvirus halfdan</taxon>
    </lineage>
</organism>
<feature type="region of interest" description="Disordered" evidence="2">
    <location>
        <begin position="180"/>
        <end position="218"/>
    </location>
</feature>
<dbReference type="EMBL" id="MH362766">
    <property type="protein sequence ID" value="AXC34272.1"/>
    <property type="molecule type" value="Genomic_DNA"/>
</dbReference>
<evidence type="ECO:0000313" key="3">
    <source>
        <dbReference type="EMBL" id="AXC34272.1"/>
    </source>
</evidence>
<evidence type="ECO:0000313" key="4">
    <source>
        <dbReference type="Proteomes" id="UP000252726"/>
    </source>
</evidence>
<evidence type="ECO:0008006" key="5">
    <source>
        <dbReference type="Google" id="ProtNLM"/>
    </source>
</evidence>
<dbReference type="Proteomes" id="UP000252726">
    <property type="component" value="Segment"/>
</dbReference>
<feature type="compositionally biased region" description="Basic and acidic residues" evidence="2">
    <location>
        <begin position="203"/>
        <end position="218"/>
    </location>
</feature>
<keyword evidence="4" id="KW-1185">Reference proteome</keyword>
<dbReference type="GeneID" id="79513864"/>
<proteinExistence type="predicted"/>
<dbReference type="KEGG" id="vg:79513864"/>
<protein>
    <recommendedName>
        <fullName evidence="5">Scaffold protein</fullName>
    </recommendedName>
</protein>